<feature type="region of interest" description="Disordered" evidence="1">
    <location>
        <begin position="99"/>
        <end position="119"/>
    </location>
</feature>
<dbReference type="AlphaFoldDB" id="A0A7M5VGM4"/>
<evidence type="ECO:0000256" key="1">
    <source>
        <dbReference type="SAM" id="MobiDB-lite"/>
    </source>
</evidence>
<keyword evidence="3" id="KW-1185">Reference proteome</keyword>
<dbReference type="EnsemblMetazoa" id="CLYHEMT011881.1">
    <property type="protein sequence ID" value="CLYHEMP011881.1"/>
    <property type="gene ID" value="CLYHEMG011881"/>
</dbReference>
<evidence type="ECO:0000313" key="3">
    <source>
        <dbReference type="Proteomes" id="UP000594262"/>
    </source>
</evidence>
<proteinExistence type="predicted"/>
<sequence length="324" mass="36791">MSASEENFNKGVQVMENLMEVLKHLPERLGTIEALRQNSPATCSPPKLVLREAGTQTEDSNVYAILSTVVTELKGLKSHVSSLESKFDSFSREVVDGLNQQVSNHHNQRSSSYEDSPTRRELDDYNIAPSLLSPSSLWPQFSNHQSHSENIEIVQPEIDQPLNIQIGSVYNIKKEIPPSQDGIVQPNPQMMLLTKQPEDSINQLNRNRSYQQSNQSKRNAKLRGQETKRGRCMRNGCAIFIRQQLAKSYTSEELASRRVNASRRTYQKAEINSSALSPNRLKVIMNSAKTLYKDEFEKLQEKGELNEIVNSKCRAVKCKLKKMK</sequence>
<dbReference type="Proteomes" id="UP000594262">
    <property type="component" value="Unplaced"/>
</dbReference>
<organism evidence="2 3">
    <name type="scientific">Clytia hemisphaerica</name>
    <dbReference type="NCBI Taxonomy" id="252671"/>
    <lineage>
        <taxon>Eukaryota</taxon>
        <taxon>Metazoa</taxon>
        <taxon>Cnidaria</taxon>
        <taxon>Hydrozoa</taxon>
        <taxon>Hydroidolina</taxon>
        <taxon>Leptothecata</taxon>
        <taxon>Obeliida</taxon>
        <taxon>Clytiidae</taxon>
        <taxon>Clytia</taxon>
    </lineage>
</organism>
<protein>
    <submittedName>
        <fullName evidence="2">Uncharacterized protein</fullName>
    </submittedName>
</protein>
<feature type="region of interest" description="Disordered" evidence="1">
    <location>
        <begin position="207"/>
        <end position="228"/>
    </location>
</feature>
<feature type="compositionally biased region" description="Polar residues" evidence="1">
    <location>
        <begin position="207"/>
        <end position="217"/>
    </location>
</feature>
<feature type="compositionally biased region" description="Polar residues" evidence="1">
    <location>
        <begin position="99"/>
        <end position="115"/>
    </location>
</feature>
<reference evidence="2" key="1">
    <citation type="submission" date="2021-01" db="UniProtKB">
        <authorList>
            <consortium name="EnsemblMetazoa"/>
        </authorList>
    </citation>
    <scope>IDENTIFICATION</scope>
</reference>
<name>A0A7M5VGM4_9CNID</name>
<evidence type="ECO:0000313" key="2">
    <source>
        <dbReference type="EnsemblMetazoa" id="CLYHEMP011881.2"/>
    </source>
</evidence>
<dbReference type="EnsemblMetazoa" id="CLYHEMT011881.2">
    <property type="protein sequence ID" value="CLYHEMP011881.2"/>
    <property type="gene ID" value="CLYHEMG011881"/>
</dbReference>
<accession>A0A7M5VGM4</accession>